<comment type="similarity">
    <text evidence="2">Belongs to the TRAFAC class myosin-kinesin ATPase superfamily. Kinesin family.</text>
</comment>
<dbReference type="SMART" id="SM00129">
    <property type="entry name" value="KISc"/>
    <property type="match status" value="1"/>
</dbReference>
<dbReference type="GO" id="GO:0005524">
    <property type="term" value="F:ATP binding"/>
    <property type="evidence" value="ECO:0007669"/>
    <property type="project" value="UniProtKB-UniRule"/>
</dbReference>
<feature type="region of interest" description="Disordered" evidence="3">
    <location>
        <begin position="186"/>
        <end position="207"/>
    </location>
</feature>
<proteinExistence type="inferred from homology"/>
<comment type="caution">
    <text evidence="5">The sequence shown here is derived from an EMBL/GenBank/DDBJ whole genome shotgun (WGS) entry which is preliminary data.</text>
</comment>
<dbReference type="GO" id="GO:0005871">
    <property type="term" value="C:kinesin complex"/>
    <property type="evidence" value="ECO:0007669"/>
    <property type="project" value="TreeGrafter"/>
</dbReference>
<dbReference type="Pfam" id="PF00225">
    <property type="entry name" value="Kinesin"/>
    <property type="match status" value="2"/>
</dbReference>
<evidence type="ECO:0000313" key="5">
    <source>
        <dbReference type="EMBL" id="KAG0557293.1"/>
    </source>
</evidence>
<keyword evidence="6" id="KW-1185">Reference proteome</keyword>
<sequence length="700" mass="79201">MEILSEIGVLGSNMVDDNMRERRVKHQEGNTLATIRDIEKGLEANLQECMNFLQVLTEDNSRKGATAEWVSEDADGSLELEVVHATRPVTAPVKPSLHIHERLESAQRVSYEVDDSAVASQSSCRNVHTEAKKPRFQNVVTEVDLELDNVPRMNKKVYPHHDCSATKMQPSNLQLQLNGRIRTWSTESISETPNSTPRPQSVLSSTGSQNDKVSVCVRMRPFNEHEKVCPLKQVLCSQKDKVIVKDYNYLRQGNTANTKAECQFDVDYVLDDSFLSRGNRQRKEESQRCMYKILGKPCVENALDGYNTTIMAYGQMGSGKTYTMMGDGTLCGRGLVPRIVHELMHRVHEDQKSGACFSIQVSYLEIYQEKIRDLLVEKKMEQREEESGVTCSFSQTESPSAGGRGTNFSFRRPIKKDYIRIREHPVTGPSVEGLIWKDVATYGEMDKLVKKGTANRTLATNRGHTLFTVKLTRMQKNEKSKGTSVSFINLVDLAGKNWAFHMFNSHQFFISIPPSNREIINLKGSEKMALGQKPLVERTYESRYINRSLAQLNDVFTNLSSGRSNGKFVSYRSSALTWLLRESLCGSTKTILVANISPAEQDFQESVHTLKCAAKAKRIHGPSNQDSDTKKQICMKMDEEIRTLQYLIADLTKNTTQSSSELIKHGKKSPDEVEILRPTREADGRSCFENVFQRRPASWR</sequence>
<dbReference type="GO" id="GO:0008017">
    <property type="term" value="F:microtubule binding"/>
    <property type="evidence" value="ECO:0007669"/>
    <property type="project" value="InterPro"/>
</dbReference>
<dbReference type="PANTHER" id="PTHR24115:SF546">
    <property type="entry name" value="KINESIN-LIKE PROTEIN KIF14"/>
    <property type="match status" value="1"/>
</dbReference>
<feature type="domain" description="Kinesin motor" evidence="4">
    <location>
        <begin position="212"/>
        <end position="619"/>
    </location>
</feature>
<feature type="compositionally biased region" description="Polar residues" evidence="3">
    <location>
        <begin position="389"/>
        <end position="399"/>
    </location>
</feature>
<dbReference type="Gene3D" id="3.40.850.10">
    <property type="entry name" value="Kinesin motor domain"/>
    <property type="match status" value="1"/>
</dbReference>
<dbReference type="GO" id="GO:0005874">
    <property type="term" value="C:microtubule"/>
    <property type="evidence" value="ECO:0007669"/>
    <property type="project" value="TreeGrafter"/>
</dbReference>
<dbReference type="InterPro" id="IPR027640">
    <property type="entry name" value="Kinesin-like_fam"/>
</dbReference>
<dbReference type="InterPro" id="IPR036961">
    <property type="entry name" value="Kinesin_motor_dom_sf"/>
</dbReference>
<dbReference type="InterPro" id="IPR027417">
    <property type="entry name" value="P-loop_NTPase"/>
</dbReference>
<accession>A0A8T0GE38</accession>
<dbReference type="GO" id="GO:0003777">
    <property type="term" value="F:microtubule motor activity"/>
    <property type="evidence" value="ECO:0007669"/>
    <property type="project" value="InterPro"/>
</dbReference>
<dbReference type="PANTHER" id="PTHR24115">
    <property type="entry name" value="KINESIN-RELATED"/>
    <property type="match status" value="1"/>
</dbReference>
<gene>
    <name evidence="5" type="ORF">KC19_11G117600</name>
</gene>
<dbReference type="PROSITE" id="PS50067">
    <property type="entry name" value="KINESIN_MOTOR_2"/>
    <property type="match status" value="1"/>
</dbReference>
<dbReference type="AlphaFoldDB" id="A0A8T0GE38"/>
<evidence type="ECO:0000256" key="3">
    <source>
        <dbReference type="SAM" id="MobiDB-lite"/>
    </source>
</evidence>
<dbReference type="GO" id="GO:0016887">
    <property type="term" value="F:ATP hydrolysis activity"/>
    <property type="evidence" value="ECO:0007669"/>
    <property type="project" value="TreeGrafter"/>
</dbReference>
<keyword evidence="2" id="KW-0547">Nucleotide-binding</keyword>
<evidence type="ECO:0000256" key="1">
    <source>
        <dbReference type="ARBA" id="ARBA00023175"/>
    </source>
</evidence>
<feature type="binding site" evidence="2">
    <location>
        <begin position="314"/>
        <end position="321"/>
    </location>
    <ligand>
        <name>ATP</name>
        <dbReference type="ChEBI" id="CHEBI:30616"/>
    </ligand>
</feature>
<evidence type="ECO:0000259" key="4">
    <source>
        <dbReference type="PROSITE" id="PS50067"/>
    </source>
</evidence>
<feature type="region of interest" description="Disordered" evidence="3">
    <location>
        <begin position="387"/>
        <end position="406"/>
    </location>
</feature>
<organism evidence="5 6">
    <name type="scientific">Ceratodon purpureus</name>
    <name type="common">Fire moss</name>
    <name type="synonym">Dicranum purpureum</name>
    <dbReference type="NCBI Taxonomy" id="3225"/>
    <lineage>
        <taxon>Eukaryota</taxon>
        <taxon>Viridiplantae</taxon>
        <taxon>Streptophyta</taxon>
        <taxon>Embryophyta</taxon>
        <taxon>Bryophyta</taxon>
        <taxon>Bryophytina</taxon>
        <taxon>Bryopsida</taxon>
        <taxon>Dicranidae</taxon>
        <taxon>Pseudoditrichales</taxon>
        <taxon>Ditrichaceae</taxon>
        <taxon>Ceratodon</taxon>
    </lineage>
</organism>
<dbReference type="Proteomes" id="UP000822688">
    <property type="component" value="Chromosome 11"/>
</dbReference>
<keyword evidence="2" id="KW-0067">ATP-binding</keyword>
<dbReference type="EMBL" id="CM026432">
    <property type="protein sequence ID" value="KAG0557293.1"/>
    <property type="molecule type" value="Genomic_DNA"/>
</dbReference>
<dbReference type="PRINTS" id="PR00380">
    <property type="entry name" value="KINESINHEAVY"/>
</dbReference>
<dbReference type="SUPFAM" id="SSF52540">
    <property type="entry name" value="P-loop containing nucleoside triphosphate hydrolases"/>
    <property type="match status" value="1"/>
</dbReference>
<keyword evidence="1 2" id="KW-0505">Motor protein</keyword>
<evidence type="ECO:0000256" key="2">
    <source>
        <dbReference type="PROSITE-ProRule" id="PRU00283"/>
    </source>
</evidence>
<protein>
    <recommendedName>
        <fullName evidence="4">Kinesin motor domain-containing protein</fullName>
    </recommendedName>
</protein>
<reference evidence="5 6" key="1">
    <citation type="submission" date="2020-06" db="EMBL/GenBank/DDBJ databases">
        <title>WGS assembly of Ceratodon purpureus strain R40.</title>
        <authorList>
            <person name="Carey S.B."/>
            <person name="Jenkins J."/>
            <person name="Shu S."/>
            <person name="Lovell J.T."/>
            <person name="Sreedasyam A."/>
            <person name="Maumus F."/>
            <person name="Tiley G.P."/>
            <person name="Fernandez-Pozo N."/>
            <person name="Barry K."/>
            <person name="Chen C."/>
            <person name="Wang M."/>
            <person name="Lipzen A."/>
            <person name="Daum C."/>
            <person name="Saski C.A."/>
            <person name="Payton A.C."/>
            <person name="Mcbreen J.C."/>
            <person name="Conrad R.E."/>
            <person name="Kollar L.M."/>
            <person name="Olsson S."/>
            <person name="Huttunen S."/>
            <person name="Landis J.B."/>
            <person name="Wickett N.J."/>
            <person name="Johnson M.G."/>
            <person name="Rensing S.A."/>
            <person name="Grimwood J."/>
            <person name="Schmutz J."/>
            <person name="Mcdaniel S.F."/>
        </authorList>
    </citation>
    <scope>NUCLEOTIDE SEQUENCE [LARGE SCALE GENOMIC DNA]</scope>
    <source>
        <strain evidence="5 6">R40</strain>
    </source>
</reference>
<evidence type="ECO:0000313" key="6">
    <source>
        <dbReference type="Proteomes" id="UP000822688"/>
    </source>
</evidence>
<dbReference type="GO" id="GO:0007018">
    <property type="term" value="P:microtubule-based movement"/>
    <property type="evidence" value="ECO:0007669"/>
    <property type="project" value="InterPro"/>
</dbReference>
<name>A0A8T0GE38_CERPU</name>
<dbReference type="InterPro" id="IPR001752">
    <property type="entry name" value="Kinesin_motor_dom"/>
</dbReference>